<gene>
    <name evidence="1" type="ORF">E8Q35_12630</name>
</gene>
<organism evidence="1 2">
    <name type="scientific">Aeromonas veronii</name>
    <dbReference type="NCBI Taxonomy" id="654"/>
    <lineage>
        <taxon>Bacteria</taxon>
        <taxon>Pseudomonadati</taxon>
        <taxon>Pseudomonadota</taxon>
        <taxon>Gammaproteobacteria</taxon>
        <taxon>Aeromonadales</taxon>
        <taxon>Aeromonadaceae</taxon>
        <taxon>Aeromonas</taxon>
    </lineage>
</organism>
<sequence>MRNGAFDKLRDLAEQATKGEWEAVNDGVCFGVVRLKGTNCQIAACTMHDGHPKPVSLLEVNSKYIAAAQPAAILGLLEQLGRLERMSEENSAAELRGK</sequence>
<name>A0A4S5CGX0_AERVE</name>
<protein>
    <submittedName>
        <fullName evidence="1">Uncharacterized protein</fullName>
    </submittedName>
</protein>
<comment type="caution">
    <text evidence="1">The sequence shown here is derived from an EMBL/GenBank/DDBJ whole genome shotgun (WGS) entry which is preliminary data.</text>
</comment>
<accession>A0A4S5CGX0</accession>
<dbReference type="EMBL" id="SSUX01000008">
    <property type="protein sequence ID" value="THJ45124.1"/>
    <property type="molecule type" value="Genomic_DNA"/>
</dbReference>
<proteinExistence type="predicted"/>
<dbReference type="AlphaFoldDB" id="A0A4S5CGX0"/>
<dbReference type="Proteomes" id="UP000309618">
    <property type="component" value="Unassembled WGS sequence"/>
</dbReference>
<evidence type="ECO:0000313" key="2">
    <source>
        <dbReference type="Proteomes" id="UP000309618"/>
    </source>
</evidence>
<evidence type="ECO:0000313" key="1">
    <source>
        <dbReference type="EMBL" id="THJ45124.1"/>
    </source>
</evidence>
<reference evidence="1 2" key="1">
    <citation type="submission" date="2019-04" db="EMBL/GenBank/DDBJ databases">
        <title>Comparative genomics of Aeromonas veronii strains pathogenic to fish.</title>
        <authorList>
            <person name="Cascarano M.C."/>
            <person name="Smyrli M."/>
            <person name="Katharios P."/>
        </authorList>
    </citation>
    <scope>NUCLEOTIDE SEQUENCE [LARGE SCALE GENOMIC DNA]</scope>
    <source>
        <strain evidence="1 2">XU1</strain>
    </source>
</reference>